<dbReference type="GO" id="GO:0044781">
    <property type="term" value="P:bacterial-type flagellum organization"/>
    <property type="evidence" value="ECO:0007669"/>
    <property type="project" value="UniProtKB-KW"/>
</dbReference>
<dbReference type="PRINTS" id="PR01003">
    <property type="entry name" value="FLGFLIH"/>
</dbReference>
<dbReference type="AlphaFoldDB" id="A4BIN3"/>
<keyword evidence="12" id="KW-0282">Flagellum</keyword>
<dbReference type="GO" id="GO:0005829">
    <property type="term" value="C:cytosol"/>
    <property type="evidence" value="ECO:0007669"/>
    <property type="project" value="TreeGrafter"/>
</dbReference>
<dbReference type="PANTHER" id="PTHR34982:SF1">
    <property type="entry name" value="FLAGELLAR ASSEMBLY PROTEIN FLIH"/>
    <property type="match status" value="1"/>
</dbReference>
<feature type="domain" description="Flagellar assembly protein FliH/Type III secretion system HrpE" evidence="11">
    <location>
        <begin position="125"/>
        <end position="243"/>
    </location>
</feature>
<dbReference type="InterPro" id="IPR051472">
    <property type="entry name" value="T3SS_Stator/FliH"/>
</dbReference>
<keyword evidence="12" id="KW-0966">Cell projection</keyword>
<dbReference type="Proteomes" id="UP000005953">
    <property type="component" value="Unassembled WGS sequence"/>
</dbReference>
<sequence length="382" mass="41815">MSVTHKGVVRRNDADIEDYNLPRWDKDGNLVKPARAPEKATEVEDVAEQDIKMPTLAEIEAIREAAYNEGFEQGYEGGMKEGHRTGEQSGLQQGHEQGYQDGLAQGREEGLNQALTEEREKTDQKLAVLDAVSETLKGQVQQEQEALKEALLALSVRIARQVVQDELRLEPNHIAQVVHAAVQSLPNPDDRLTVQVHPDDLPVVRDMAESHWTLETTEEVAVGGCIVKSGYSLVDYTLEHRFSNAVAHFLSELAPADPEKIQTPLSEQALMPNDGITDETTSLEDGDDVSENAEQSASSTDNRDQSEAFVAGSVQSGSLNEPAAEPSAGSMTEEDIEPDSQEAESYQPDHDDSGSMTEGDPDKVEATRNQAEEPRDESDTSE</sequence>
<evidence type="ECO:0000256" key="6">
    <source>
        <dbReference type="ARBA" id="ARBA00022490"/>
    </source>
</evidence>
<keyword evidence="13" id="KW-1185">Reference proteome</keyword>
<comment type="function">
    <text evidence="1">Needed for flagellar regrowth and assembly.</text>
</comment>
<evidence type="ECO:0000313" key="13">
    <source>
        <dbReference type="Proteomes" id="UP000005953"/>
    </source>
</evidence>
<keyword evidence="9" id="KW-1006">Bacterial flagellum protein export</keyword>
<dbReference type="GO" id="GO:0009288">
    <property type="term" value="C:bacterial-type flagellum"/>
    <property type="evidence" value="ECO:0007669"/>
    <property type="project" value="InterPro"/>
</dbReference>
<dbReference type="EMBL" id="AAOE01000027">
    <property type="protein sequence ID" value="EAR07997.1"/>
    <property type="molecule type" value="Genomic_DNA"/>
</dbReference>
<evidence type="ECO:0000256" key="1">
    <source>
        <dbReference type="ARBA" id="ARBA00003041"/>
    </source>
</evidence>
<gene>
    <name evidence="12" type="ORF">MED297_15545</name>
</gene>
<evidence type="ECO:0000313" key="12">
    <source>
        <dbReference type="EMBL" id="EAR07997.1"/>
    </source>
</evidence>
<evidence type="ECO:0000256" key="2">
    <source>
        <dbReference type="ARBA" id="ARBA00004496"/>
    </source>
</evidence>
<dbReference type="HOGENOM" id="CLU_723353_0_0_6"/>
<dbReference type="GO" id="GO:0015031">
    <property type="term" value="P:protein transport"/>
    <property type="evidence" value="ECO:0007669"/>
    <property type="project" value="UniProtKB-KW"/>
</dbReference>
<dbReference type="OrthoDB" id="6196089at2"/>
<dbReference type="STRING" id="314283.MED297_15545"/>
<reference evidence="12 13" key="1">
    <citation type="submission" date="2006-02" db="EMBL/GenBank/DDBJ databases">
        <authorList>
            <person name="Pinhassi J."/>
            <person name="Pedros-Alio C."/>
            <person name="Ferriera S."/>
            <person name="Johnson J."/>
            <person name="Kravitz S."/>
            <person name="Halpern A."/>
            <person name="Remington K."/>
            <person name="Beeson K."/>
            <person name="Tran B."/>
            <person name="Rogers Y.-H."/>
            <person name="Friedman R."/>
            <person name="Venter J.C."/>
        </authorList>
    </citation>
    <scope>NUCLEOTIDE SEQUENCE [LARGE SCALE GENOMIC DNA]</scope>
    <source>
        <strain evidence="12 13">MED297</strain>
    </source>
</reference>
<keyword evidence="12" id="KW-0969">Cilium</keyword>
<dbReference type="GO" id="GO:0003774">
    <property type="term" value="F:cytoskeletal motor activity"/>
    <property type="evidence" value="ECO:0007669"/>
    <property type="project" value="InterPro"/>
</dbReference>
<feature type="region of interest" description="Disordered" evidence="10">
    <location>
        <begin position="74"/>
        <end position="98"/>
    </location>
</feature>
<feature type="compositionally biased region" description="Basic and acidic residues" evidence="10">
    <location>
        <begin position="23"/>
        <end position="42"/>
    </location>
</feature>
<evidence type="ECO:0000259" key="11">
    <source>
        <dbReference type="Pfam" id="PF02108"/>
    </source>
</evidence>
<feature type="compositionally biased region" description="Acidic residues" evidence="10">
    <location>
        <begin position="281"/>
        <end position="291"/>
    </location>
</feature>
<keyword evidence="5" id="KW-0813">Transport</keyword>
<evidence type="ECO:0000256" key="7">
    <source>
        <dbReference type="ARBA" id="ARBA00022795"/>
    </source>
</evidence>
<dbReference type="InterPro" id="IPR018035">
    <property type="entry name" value="Flagellar_FliH/T3SS_HrpE"/>
</dbReference>
<evidence type="ECO:0000256" key="5">
    <source>
        <dbReference type="ARBA" id="ARBA00022448"/>
    </source>
</evidence>
<feature type="compositionally biased region" description="Acidic residues" evidence="10">
    <location>
        <begin position="332"/>
        <end position="342"/>
    </location>
</feature>
<keyword evidence="8" id="KW-0653">Protein transport</keyword>
<comment type="similarity">
    <text evidence="3">Belongs to the FliH family.</text>
</comment>
<dbReference type="Pfam" id="PF02108">
    <property type="entry name" value="FliH"/>
    <property type="match status" value="1"/>
</dbReference>
<dbReference type="RefSeq" id="WP_008043250.1">
    <property type="nucleotide sequence ID" value="NZ_CH724150.1"/>
</dbReference>
<dbReference type="InterPro" id="IPR000563">
    <property type="entry name" value="Flag_FliH"/>
</dbReference>
<feature type="region of interest" description="Disordered" evidence="10">
    <location>
        <begin position="19"/>
        <end position="47"/>
    </location>
</feature>
<comment type="subcellular location">
    <subcellularLocation>
        <location evidence="2">Cytoplasm</location>
    </subcellularLocation>
</comment>
<name>A4BIN3_9GAMM</name>
<feature type="region of interest" description="Disordered" evidence="10">
    <location>
        <begin position="265"/>
        <end position="382"/>
    </location>
</feature>
<dbReference type="PANTHER" id="PTHR34982">
    <property type="entry name" value="YOP PROTEINS TRANSLOCATION PROTEIN L"/>
    <property type="match status" value="1"/>
</dbReference>
<dbReference type="SUPFAM" id="SSF160527">
    <property type="entry name" value="V-type ATPase subunit E-like"/>
    <property type="match status" value="1"/>
</dbReference>
<evidence type="ECO:0000256" key="9">
    <source>
        <dbReference type="ARBA" id="ARBA00023225"/>
    </source>
</evidence>
<protein>
    <recommendedName>
        <fullName evidence="4">Flagellar assembly protein FliH</fullName>
    </recommendedName>
</protein>
<dbReference type="GO" id="GO:0071973">
    <property type="term" value="P:bacterial-type flagellum-dependent cell motility"/>
    <property type="evidence" value="ECO:0007669"/>
    <property type="project" value="InterPro"/>
</dbReference>
<feature type="compositionally biased region" description="Basic and acidic residues" evidence="10">
    <location>
        <begin position="360"/>
        <end position="373"/>
    </location>
</feature>
<evidence type="ECO:0000256" key="3">
    <source>
        <dbReference type="ARBA" id="ARBA00006602"/>
    </source>
</evidence>
<organism evidence="12 13">
    <name type="scientific">Reinekea blandensis MED297</name>
    <dbReference type="NCBI Taxonomy" id="314283"/>
    <lineage>
        <taxon>Bacteria</taxon>
        <taxon>Pseudomonadati</taxon>
        <taxon>Pseudomonadota</taxon>
        <taxon>Gammaproteobacteria</taxon>
        <taxon>Oceanospirillales</taxon>
        <taxon>Saccharospirillaceae</taxon>
        <taxon>Reinekea</taxon>
    </lineage>
</organism>
<accession>A4BIN3</accession>
<comment type="caution">
    <text evidence="12">The sequence shown here is derived from an EMBL/GenBank/DDBJ whole genome shotgun (WGS) entry which is preliminary data.</text>
</comment>
<keyword evidence="7" id="KW-1005">Bacterial flagellum biogenesis</keyword>
<keyword evidence="6" id="KW-0963">Cytoplasm</keyword>
<evidence type="ECO:0000256" key="10">
    <source>
        <dbReference type="SAM" id="MobiDB-lite"/>
    </source>
</evidence>
<evidence type="ECO:0000256" key="8">
    <source>
        <dbReference type="ARBA" id="ARBA00022927"/>
    </source>
</evidence>
<evidence type="ECO:0000256" key="4">
    <source>
        <dbReference type="ARBA" id="ARBA00016507"/>
    </source>
</evidence>
<proteinExistence type="inferred from homology"/>